<sequence>MSFFERSKTQSGKLNEYLSKNPYSGIVLLSLKSRMFLFPKTVGTLIEIIITKES</sequence>
<evidence type="ECO:0000313" key="1">
    <source>
        <dbReference type="EMBL" id="ALE40255.1"/>
    </source>
</evidence>
<dbReference type="EMBL" id="CP012603">
    <property type="protein sequence ID" value="ALE40255.1"/>
    <property type="molecule type" value="Genomic_DNA"/>
</dbReference>
<dbReference type="PATRIC" id="fig|1279460.3.peg.3136"/>
<reference evidence="1 2" key="1">
    <citation type="journal article" date="2015" name="Genome Announc.">
        <title>Whole-Genome Sequence of Leptospira interrogans Serovar Hardjo Subtype Hardjoprajitno Strain Norma, Isolated from Cattle in a Leptospirosis Outbreak in Brazil.</title>
        <authorList>
            <person name="Cosate M.R."/>
            <person name="Soares S.C."/>
            <person name="Mendes T.A."/>
            <person name="Raittz R.T."/>
            <person name="Moreira E.C."/>
            <person name="Leite R."/>
            <person name="Fernandes G.R."/>
            <person name="Haddad J.P."/>
            <person name="Ortega J.M."/>
        </authorList>
    </citation>
    <scope>NUCLEOTIDE SEQUENCE [LARGE SCALE GENOMIC DNA]</scope>
    <source>
        <strain evidence="1 2">Norma</strain>
    </source>
</reference>
<dbReference type="AlphaFoldDB" id="A0A0M3TM55"/>
<gene>
    <name evidence="1" type="ORF">G436_3094</name>
</gene>
<evidence type="ECO:0000313" key="2">
    <source>
        <dbReference type="Proteomes" id="UP000056502"/>
    </source>
</evidence>
<accession>A0A0M3TM55</accession>
<name>A0A0M3TM55_LEPIR</name>
<proteinExistence type="predicted"/>
<dbReference type="Proteomes" id="UP000056502">
    <property type="component" value="Chromosome I"/>
</dbReference>
<protein>
    <submittedName>
        <fullName evidence="1">Uncharacterized protein</fullName>
    </submittedName>
</protein>
<organism evidence="1">
    <name type="scientific">Leptospira interrogans serovar Hardjo str. Norma</name>
    <dbReference type="NCBI Taxonomy" id="1279460"/>
    <lineage>
        <taxon>Bacteria</taxon>
        <taxon>Pseudomonadati</taxon>
        <taxon>Spirochaetota</taxon>
        <taxon>Spirochaetia</taxon>
        <taxon>Leptospirales</taxon>
        <taxon>Leptospiraceae</taxon>
        <taxon>Leptospira</taxon>
    </lineage>
</organism>